<dbReference type="AlphaFoldDB" id="A0A063XY98"/>
<evidence type="ECO:0000256" key="2">
    <source>
        <dbReference type="ARBA" id="ARBA00023163"/>
    </source>
</evidence>
<keyword evidence="2" id="KW-0804">Transcription</keyword>
<dbReference type="OrthoDB" id="6057514at2"/>
<dbReference type="PANTHER" id="PTHR43130:SF3">
    <property type="entry name" value="HTH-TYPE TRANSCRIPTIONAL REGULATOR RV1931C"/>
    <property type="match status" value="1"/>
</dbReference>
<dbReference type="Gene3D" id="3.40.50.880">
    <property type="match status" value="1"/>
</dbReference>
<reference evidence="4 5" key="1">
    <citation type="journal article" date="2005" name="Int. J. Syst. Evol. Microbiol.">
        <title>Nitrincola lacisaponensis gen. nov., sp. nov., a novel alkaliphilic bacterium isolated from an alkaline, saline lake.</title>
        <authorList>
            <person name="Dimitriu P.A."/>
            <person name="Shukla S.K."/>
            <person name="Conradt J."/>
            <person name="Marquez M.C."/>
            <person name="Ventosa A."/>
            <person name="Maglia A."/>
            <person name="Peyton B.M."/>
            <person name="Pinkart H.C."/>
            <person name="Mormile M.R."/>
        </authorList>
    </citation>
    <scope>NUCLEOTIDE SEQUENCE [LARGE SCALE GENOMIC DNA]</scope>
    <source>
        <strain evidence="4 5">4CA</strain>
    </source>
</reference>
<dbReference type="Gene3D" id="1.10.10.60">
    <property type="entry name" value="Homeodomain-like"/>
    <property type="match status" value="1"/>
</dbReference>
<gene>
    <name evidence="4" type="ORF">ADINL_2904</name>
</gene>
<dbReference type="PATRIC" id="fig|267850.7.peg.2855"/>
<dbReference type="Proteomes" id="UP000027318">
    <property type="component" value="Unassembled WGS sequence"/>
</dbReference>
<dbReference type="CDD" id="cd03136">
    <property type="entry name" value="GATase1_AraC_ArgR_like"/>
    <property type="match status" value="1"/>
</dbReference>
<name>A0A063XY98_9GAMM</name>
<dbReference type="PANTHER" id="PTHR43130">
    <property type="entry name" value="ARAC-FAMILY TRANSCRIPTIONAL REGULATOR"/>
    <property type="match status" value="1"/>
</dbReference>
<feature type="domain" description="HTH araC/xylS-type" evidence="3">
    <location>
        <begin position="224"/>
        <end position="322"/>
    </location>
</feature>
<dbReference type="RefSeq" id="WP_036549640.1">
    <property type="nucleotide sequence ID" value="NZ_JBKBNO010000006.1"/>
</dbReference>
<dbReference type="SUPFAM" id="SSF52317">
    <property type="entry name" value="Class I glutamine amidotransferase-like"/>
    <property type="match status" value="1"/>
</dbReference>
<dbReference type="InterPro" id="IPR002818">
    <property type="entry name" value="DJ-1/PfpI"/>
</dbReference>
<dbReference type="STRING" id="267850.ADINL_2904"/>
<dbReference type="InterPro" id="IPR009057">
    <property type="entry name" value="Homeodomain-like_sf"/>
</dbReference>
<keyword evidence="1" id="KW-0805">Transcription regulation</keyword>
<dbReference type="GO" id="GO:0043565">
    <property type="term" value="F:sequence-specific DNA binding"/>
    <property type="evidence" value="ECO:0007669"/>
    <property type="project" value="InterPro"/>
</dbReference>
<dbReference type="InterPro" id="IPR052158">
    <property type="entry name" value="INH-QAR"/>
</dbReference>
<organism evidence="4 5">
    <name type="scientific">Nitrincola lacisaponensis</name>
    <dbReference type="NCBI Taxonomy" id="267850"/>
    <lineage>
        <taxon>Bacteria</taxon>
        <taxon>Pseudomonadati</taxon>
        <taxon>Pseudomonadota</taxon>
        <taxon>Gammaproteobacteria</taxon>
        <taxon>Oceanospirillales</taxon>
        <taxon>Oceanospirillaceae</taxon>
        <taxon>Nitrincola</taxon>
    </lineage>
</organism>
<protein>
    <submittedName>
        <fullName evidence="4">Transcriptional regulator, AraC family</fullName>
    </submittedName>
</protein>
<evidence type="ECO:0000256" key="1">
    <source>
        <dbReference type="ARBA" id="ARBA00023015"/>
    </source>
</evidence>
<dbReference type="PROSITE" id="PS01124">
    <property type="entry name" value="HTH_ARAC_FAMILY_2"/>
    <property type="match status" value="1"/>
</dbReference>
<dbReference type="EMBL" id="JMSZ01000042">
    <property type="protein sequence ID" value="KDE38449.1"/>
    <property type="molecule type" value="Genomic_DNA"/>
</dbReference>
<proteinExistence type="predicted"/>
<keyword evidence="5" id="KW-1185">Reference proteome</keyword>
<evidence type="ECO:0000259" key="3">
    <source>
        <dbReference type="PROSITE" id="PS01124"/>
    </source>
</evidence>
<dbReference type="InterPro" id="IPR029062">
    <property type="entry name" value="Class_I_gatase-like"/>
</dbReference>
<dbReference type="Pfam" id="PF01965">
    <property type="entry name" value="DJ-1_PfpI"/>
    <property type="match status" value="1"/>
</dbReference>
<accession>A0A063XY98</accession>
<dbReference type="GO" id="GO:0003700">
    <property type="term" value="F:DNA-binding transcription factor activity"/>
    <property type="evidence" value="ECO:0007669"/>
    <property type="project" value="InterPro"/>
</dbReference>
<evidence type="ECO:0000313" key="4">
    <source>
        <dbReference type="EMBL" id="KDE38449.1"/>
    </source>
</evidence>
<dbReference type="InterPro" id="IPR018060">
    <property type="entry name" value="HTH_AraC"/>
</dbReference>
<dbReference type="Pfam" id="PF12833">
    <property type="entry name" value="HTH_18"/>
    <property type="match status" value="1"/>
</dbReference>
<dbReference type="SUPFAM" id="SSF46689">
    <property type="entry name" value="Homeodomain-like"/>
    <property type="match status" value="2"/>
</dbReference>
<evidence type="ECO:0000313" key="5">
    <source>
        <dbReference type="Proteomes" id="UP000027318"/>
    </source>
</evidence>
<comment type="caution">
    <text evidence="4">The sequence shown here is derived from an EMBL/GenBank/DDBJ whole genome shotgun (WGS) entry which is preliminary data.</text>
</comment>
<sequence length="323" mass="36587">MSQADAGFLLLPLPGFALLPFGGFLDKLRFSSDDEDLSQQRDCRWQILGNEAGARVAASCGVEIHTPVSATEVDWSRYQYLVIFGAREAGQSAAMAAEYRTLLRRAVQQGLSLVSIDNACFLLAEAGLLKGYRVAVHWRHAQEFTTRFPDIDMRCDQLYLLDGQRISCAGGSAAIDLATELLSRHCGRQKALKGLADMLVDETRETHHRLKSLQAVPHTDRHINRALALMRQYLGQPMTVNQLASQVGIGRRQLDRLFMQHFNQTARAYWQEIRLKHIAWRLRHSHHALSHLAEEVGMSDVSHLCKAFKHHFGQTPRQYRCQF</sequence>
<dbReference type="SMART" id="SM00342">
    <property type="entry name" value="HTH_ARAC"/>
    <property type="match status" value="1"/>
</dbReference>